<sequence>MSLVANPNAIQDRTLEFKQCVTNFNRINRDKLKSKSSPAPAVNKSEFSSRAGTIAKDIAHATELLGKLALLAKRKPLFDDRPIEIAELTYVIKQDIFRVEKQLKELQHYASTGQQISSSNKSQISTFSKNVLQILNTKTKNMSGEFKSVLEMRQKNEMESKERKNQFLSKSANTLDNNGSGNNNDPLFRQQSSMGGASENPFLSSLATDDPDVSIPGDSPYLSIPEQTQQMALLEEQSQEYLQERNRAVETIESTINEVGNLFQQLATMVNEQGEMIQRIDSNVDDIEMNIQGAQRELLKYFSSISNNRWLYVKIFGILIFFFLLWVLVS</sequence>
<evidence type="ECO:0000256" key="8">
    <source>
        <dbReference type="SAM" id="Coils"/>
    </source>
</evidence>
<evidence type="ECO:0000256" key="4">
    <source>
        <dbReference type="ARBA" id="ARBA00022692"/>
    </source>
</evidence>
<feature type="compositionally biased region" description="Low complexity" evidence="9">
    <location>
        <begin position="176"/>
        <end position="185"/>
    </location>
</feature>
<comment type="caution">
    <text evidence="12">The sequence shown here is derived from an EMBL/GenBank/DDBJ whole genome shotgun (WGS) entry which is preliminary data.</text>
</comment>
<protein>
    <submittedName>
        <fullName evidence="12">t-SNARE syntaxin</fullName>
    </submittedName>
</protein>
<dbReference type="PROSITE" id="PS50192">
    <property type="entry name" value="T_SNARE"/>
    <property type="match status" value="1"/>
</dbReference>
<feature type="coiled-coil region" evidence="8">
    <location>
        <begin position="224"/>
        <end position="251"/>
    </location>
</feature>
<dbReference type="PANTHER" id="PTHR19957:SF3">
    <property type="entry name" value="SYNTAXIN-5"/>
    <property type="match status" value="1"/>
</dbReference>
<comment type="subcellular location">
    <subcellularLocation>
        <location evidence="1">Membrane</location>
        <topology evidence="1">Single-pass type IV membrane protein</topology>
    </subcellularLocation>
</comment>
<dbReference type="GO" id="GO:0048278">
    <property type="term" value="P:vesicle docking"/>
    <property type="evidence" value="ECO:0007669"/>
    <property type="project" value="TreeGrafter"/>
</dbReference>
<dbReference type="GO" id="GO:0006886">
    <property type="term" value="P:intracellular protein transport"/>
    <property type="evidence" value="ECO:0007669"/>
    <property type="project" value="InterPro"/>
</dbReference>
<dbReference type="PANTHER" id="PTHR19957">
    <property type="entry name" value="SYNTAXIN"/>
    <property type="match status" value="1"/>
</dbReference>
<dbReference type="AlphaFoldDB" id="A0AAV5QIF1"/>
<dbReference type="InterPro" id="IPR010989">
    <property type="entry name" value="SNARE"/>
</dbReference>
<keyword evidence="3" id="KW-0813">Transport</keyword>
<evidence type="ECO:0000256" key="10">
    <source>
        <dbReference type="SAM" id="Phobius"/>
    </source>
</evidence>
<dbReference type="PROSITE" id="PS00914">
    <property type="entry name" value="SYNTAXIN"/>
    <property type="match status" value="1"/>
</dbReference>
<dbReference type="RefSeq" id="XP_064851461.1">
    <property type="nucleotide sequence ID" value="XM_064995389.1"/>
</dbReference>
<dbReference type="GO" id="GO:0006888">
    <property type="term" value="P:endoplasmic reticulum to Golgi vesicle-mediated transport"/>
    <property type="evidence" value="ECO:0007669"/>
    <property type="project" value="TreeGrafter"/>
</dbReference>
<dbReference type="Pfam" id="PF05739">
    <property type="entry name" value="SNARE"/>
    <property type="match status" value="1"/>
</dbReference>
<dbReference type="SMART" id="SM00397">
    <property type="entry name" value="t_SNARE"/>
    <property type="match status" value="1"/>
</dbReference>
<dbReference type="GO" id="GO:0000149">
    <property type="term" value="F:SNARE binding"/>
    <property type="evidence" value="ECO:0007669"/>
    <property type="project" value="TreeGrafter"/>
</dbReference>
<evidence type="ECO:0000313" key="13">
    <source>
        <dbReference type="Proteomes" id="UP001360560"/>
    </source>
</evidence>
<evidence type="ECO:0000256" key="7">
    <source>
        <dbReference type="ARBA" id="ARBA00023136"/>
    </source>
</evidence>
<dbReference type="GO" id="GO:0006906">
    <property type="term" value="P:vesicle fusion"/>
    <property type="evidence" value="ECO:0007669"/>
    <property type="project" value="TreeGrafter"/>
</dbReference>
<dbReference type="Proteomes" id="UP001360560">
    <property type="component" value="Unassembled WGS sequence"/>
</dbReference>
<dbReference type="InterPro" id="IPR006012">
    <property type="entry name" value="Syntaxin/epimorphin_CS"/>
</dbReference>
<dbReference type="InterPro" id="IPR045242">
    <property type="entry name" value="Syntaxin"/>
</dbReference>
<keyword evidence="6 8" id="KW-0175">Coiled coil</keyword>
<feature type="domain" description="T-SNARE coiled-coil homology" evidence="11">
    <location>
        <begin position="239"/>
        <end position="301"/>
    </location>
</feature>
<feature type="compositionally biased region" description="Polar residues" evidence="9">
    <location>
        <begin position="189"/>
        <end position="207"/>
    </location>
</feature>
<evidence type="ECO:0000256" key="3">
    <source>
        <dbReference type="ARBA" id="ARBA00022448"/>
    </source>
</evidence>
<accession>A0AAV5QIF1</accession>
<evidence type="ECO:0000256" key="2">
    <source>
        <dbReference type="ARBA" id="ARBA00009063"/>
    </source>
</evidence>
<dbReference type="Pfam" id="PF11416">
    <property type="entry name" value="Syntaxin-5_N"/>
    <property type="match status" value="1"/>
</dbReference>
<evidence type="ECO:0000256" key="1">
    <source>
        <dbReference type="ARBA" id="ARBA00004211"/>
    </source>
</evidence>
<keyword evidence="5 10" id="KW-1133">Transmembrane helix</keyword>
<organism evidence="12 13">
    <name type="scientific">Saccharomycopsis crataegensis</name>
    <dbReference type="NCBI Taxonomy" id="43959"/>
    <lineage>
        <taxon>Eukaryota</taxon>
        <taxon>Fungi</taxon>
        <taxon>Dikarya</taxon>
        <taxon>Ascomycota</taxon>
        <taxon>Saccharomycotina</taxon>
        <taxon>Saccharomycetes</taxon>
        <taxon>Saccharomycopsidaceae</taxon>
        <taxon>Saccharomycopsis</taxon>
    </lineage>
</organism>
<dbReference type="GO" id="GO:0031201">
    <property type="term" value="C:SNARE complex"/>
    <property type="evidence" value="ECO:0007669"/>
    <property type="project" value="TreeGrafter"/>
</dbReference>
<feature type="region of interest" description="Disordered" evidence="9">
    <location>
        <begin position="171"/>
        <end position="211"/>
    </location>
</feature>
<dbReference type="EMBL" id="BTFZ01000002">
    <property type="protein sequence ID" value="GMM34461.1"/>
    <property type="molecule type" value="Genomic_DNA"/>
</dbReference>
<evidence type="ECO:0000313" key="12">
    <source>
        <dbReference type="EMBL" id="GMM34461.1"/>
    </source>
</evidence>
<dbReference type="GeneID" id="90072440"/>
<dbReference type="CDD" id="cd15844">
    <property type="entry name" value="SNARE_syntaxin5"/>
    <property type="match status" value="1"/>
</dbReference>
<evidence type="ECO:0000256" key="6">
    <source>
        <dbReference type="ARBA" id="ARBA00023054"/>
    </source>
</evidence>
<keyword evidence="7 10" id="KW-0472">Membrane</keyword>
<gene>
    <name evidence="12" type="ORF">DASC09_017860</name>
</gene>
<keyword evidence="13" id="KW-1185">Reference proteome</keyword>
<dbReference type="SUPFAM" id="SSF47661">
    <property type="entry name" value="t-snare proteins"/>
    <property type="match status" value="1"/>
</dbReference>
<proteinExistence type="inferred from homology"/>
<feature type="transmembrane region" description="Helical" evidence="10">
    <location>
        <begin position="310"/>
        <end position="329"/>
    </location>
</feature>
<name>A0AAV5QIF1_9ASCO</name>
<dbReference type="Gene3D" id="1.20.58.70">
    <property type="match status" value="1"/>
</dbReference>
<evidence type="ECO:0000256" key="5">
    <source>
        <dbReference type="ARBA" id="ARBA00022989"/>
    </source>
</evidence>
<reference evidence="12 13" key="1">
    <citation type="journal article" date="2023" name="Elife">
        <title>Identification of key yeast species and microbe-microbe interactions impacting larval growth of Drosophila in the wild.</title>
        <authorList>
            <person name="Mure A."/>
            <person name="Sugiura Y."/>
            <person name="Maeda R."/>
            <person name="Honda K."/>
            <person name="Sakurai N."/>
            <person name="Takahashi Y."/>
            <person name="Watada M."/>
            <person name="Katoh T."/>
            <person name="Gotoh A."/>
            <person name="Gotoh Y."/>
            <person name="Taniguchi I."/>
            <person name="Nakamura K."/>
            <person name="Hayashi T."/>
            <person name="Katayama T."/>
            <person name="Uemura T."/>
            <person name="Hattori Y."/>
        </authorList>
    </citation>
    <scope>NUCLEOTIDE SEQUENCE [LARGE SCALE GENOMIC DNA]</scope>
    <source>
        <strain evidence="12 13">SC-9</strain>
    </source>
</reference>
<evidence type="ECO:0000256" key="9">
    <source>
        <dbReference type="SAM" id="MobiDB-lite"/>
    </source>
</evidence>
<dbReference type="InterPro" id="IPR000727">
    <property type="entry name" value="T_SNARE_dom"/>
</dbReference>
<dbReference type="GO" id="GO:0000139">
    <property type="term" value="C:Golgi membrane"/>
    <property type="evidence" value="ECO:0007669"/>
    <property type="project" value="TreeGrafter"/>
</dbReference>
<evidence type="ECO:0000259" key="11">
    <source>
        <dbReference type="PROSITE" id="PS50192"/>
    </source>
</evidence>
<dbReference type="GO" id="GO:0005484">
    <property type="term" value="F:SNAP receptor activity"/>
    <property type="evidence" value="ECO:0007669"/>
    <property type="project" value="InterPro"/>
</dbReference>
<dbReference type="InterPro" id="IPR021538">
    <property type="entry name" value="Syntaxin-5_N"/>
</dbReference>
<comment type="similarity">
    <text evidence="2">Belongs to the syntaxin family.</text>
</comment>
<keyword evidence="4 10" id="KW-0812">Transmembrane</keyword>